<dbReference type="Gene3D" id="3.40.50.300">
    <property type="entry name" value="P-loop containing nucleotide triphosphate hydrolases"/>
    <property type="match status" value="1"/>
</dbReference>
<sequence length="615" mass="67236">MGKKINKSSQNGYHHNNHFSNPRSKTKSTIVGGKYIYHGEVTVEELAGALNISSADILKYLLLNKGFYNINSTLDDEIIGEICLNYGFDFEKEDIVEADDFEHYKIEDKAEDLIERAPVVTIMGHVDHGKTTLIDTIRNSNIAAKEAGAITQEIGAYQKTINGKKITFIDTPGHEAFSAMRQRGAQVTDIVVLVVAADDGIMPQTVEAINHAKAANVPIIVAINKIDKPGANIDKVMSSLSKYDLLPEEWGGDTIVKPISAKQNIGVDELLENVLLVAEMRELKANPKRPASGTVIEASLDKKVGSKATLLIQNGTLHVGDYLVIGTCYCKVRRMTNEFNKPVNAATPSTPVSVTGIDGIPQAGDQFYCFHSEKEARAIALKRAQKLVNKQAKNEGVSILNLHDKLESGEITILNLIVKADTNGSLEAACSQLKKLQVDTVQLKIIHSAIGDVNEGDVILASASQAIIVAFNVHENSLALAKAKELNVEIRNYDIIYNMTEEITEAMKGHLKPTFIDVTYGHAEVLQLFKASKVGIICGSRVTDGTIKRTSKVKVYRKNNVIFEGNLASLKRGKDDVMSVKEGFECGIVIDGFNHDGDIEIGDIIESWGQEVEKK</sequence>
<feature type="binding site" evidence="9">
    <location>
        <begin position="224"/>
        <end position="227"/>
    </location>
    <ligand>
        <name>GTP</name>
        <dbReference type="ChEBI" id="CHEBI:37565"/>
    </ligand>
</feature>
<dbReference type="Pfam" id="PF04760">
    <property type="entry name" value="IF2_N"/>
    <property type="match status" value="1"/>
</dbReference>
<dbReference type="Proteomes" id="UP000823629">
    <property type="component" value="Unassembled WGS sequence"/>
</dbReference>
<evidence type="ECO:0000259" key="12">
    <source>
        <dbReference type="PROSITE" id="PS51722"/>
    </source>
</evidence>
<keyword evidence="5 9" id="KW-0547">Nucleotide-binding</keyword>
<name>A0A9D9D652_9BACL</name>
<dbReference type="PANTHER" id="PTHR43381:SF5">
    <property type="entry name" value="TR-TYPE G DOMAIN-CONTAINING PROTEIN"/>
    <property type="match status" value="1"/>
</dbReference>
<evidence type="ECO:0000256" key="5">
    <source>
        <dbReference type="ARBA" id="ARBA00022741"/>
    </source>
</evidence>
<feature type="compositionally biased region" description="Polar residues" evidence="11">
    <location>
        <begin position="7"/>
        <end position="27"/>
    </location>
</feature>
<dbReference type="Gene3D" id="3.40.50.10050">
    <property type="entry name" value="Translation initiation factor IF- 2, domain 3"/>
    <property type="match status" value="1"/>
</dbReference>
<dbReference type="FunFam" id="3.40.50.300:FF:000019">
    <property type="entry name" value="Translation initiation factor IF-2"/>
    <property type="match status" value="1"/>
</dbReference>
<organism evidence="13 14">
    <name type="scientific">Candidatus Scatoplasma merdavium</name>
    <dbReference type="NCBI Taxonomy" id="2840932"/>
    <lineage>
        <taxon>Bacteria</taxon>
        <taxon>Bacillati</taxon>
        <taxon>Bacillota</taxon>
        <taxon>Bacilli</taxon>
        <taxon>Bacillales</taxon>
        <taxon>Candidatus Scatoplasma</taxon>
    </lineage>
</organism>
<feature type="region of interest" description="G-domain" evidence="9">
    <location>
        <begin position="118"/>
        <end position="266"/>
    </location>
</feature>
<dbReference type="NCBIfam" id="TIGR00231">
    <property type="entry name" value="small_GTP"/>
    <property type="match status" value="1"/>
</dbReference>
<dbReference type="Gene3D" id="2.40.30.10">
    <property type="entry name" value="Translation factors"/>
    <property type="match status" value="2"/>
</dbReference>
<evidence type="ECO:0000313" key="13">
    <source>
        <dbReference type="EMBL" id="MBO8414080.1"/>
    </source>
</evidence>
<dbReference type="GO" id="GO:0003924">
    <property type="term" value="F:GTPase activity"/>
    <property type="evidence" value="ECO:0007669"/>
    <property type="project" value="UniProtKB-UniRule"/>
</dbReference>
<dbReference type="GO" id="GO:0005525">
    <property type="term" value="F:GTP binding"/>
    <property type="evidence" value="ECO:0007669"/>
    <property type="project" value="UniProtKB-KW"/>
</dbReference>
<comment type="subcellular location">
    <subcellularLocation>
        <location evidence="9">Cytoplasm</location>
    </subcellularLocation>
</comment>
<reference evidence="13" key="1">
    <citation type="submission" date="2020-10" db="EMBL/GenBank/DDBJ databases">
        <authorList>
            <person name="Gilroy R."/>
        </authorList>
    </citation>
    <scope>NUCLEOTIDE SEQUENCE</scope>
    <source>
        <strain evidence="13">1748</strain>
    </source>
</reference>
<dbReference type="SUPFAM" id="SSF52156">
    <property type="entry name" value="Initiation factor IF2/eIF5b, domain 3"/>
    <property type="match status" value="1"/>
</dbReference>
<comment type="caution">
    <text evidence="13">The sequence shown here is derived from an EMBL/GenBank/DDBJ whole genome shotgun (WGS) entry which is preliminary data.</text>
</comment>
<dbReference type="CDD" id="cd01887">
    <property type="entry name" value="IF2_eIF5B"/>
    <property type="match status" value="1"/>
</dbReference>
<keyword evidence="7 9" id="KW-0342">GTP-binding</keyword>
<dbReference type="CDD" id="cd03702">
    <property type="entry name" value="IF2_mtIF2_II"/>
    <property type="match status" value="1"/>
</dbReference>
<evidence type="ECO:0000256" key="10">
    <source>
        <dbReference type="RuleBase" id="RU000644"/>
    </source>
</evidence>
<dbReference type="SUPFAM" id="SSF52540">
    <property type="entry name" value="P-loop containing nucleoside triphosphate hydrolases"/>
    <property type="match status" value="1"/>
</dbReference>
<dbReference type="InterPro" id="IPR000795">
    <property type="entry name" value="T_Tr_GTP-bd_dom"/>
</dbReference>
<evidence type="ECO:0000256" key="11">
    <source>
        <dbReference type="SAM" id="MobiDB-lite"/>
    </source>
</evidence>
<reference evidence="13" key="2">
    <citation type="journal article" date="2021" name="PeerJ">
        <title>Extensive microbial diversity within the chicken gut microbiome revealed by metagenomics and culture.</title>
        <authorList>
            <person name="Gilroy R."/>
            <person name="Ravi A."/>
            <person name="Getino M."/>
            <person name="Pursley I."/>
            <person name="Horton D.L."/>
            <person name="Alikhan N.F."/>
            <person name="Baker D."/>
            <person name="Gharbi K."/>
            <person name="Hall N."/>
            <person name="Watson M."/>
            <person name="Adriaenssens E.M."/>
            <person name="Foster-Nyarko E."/>
            <person name="Jarju S."/>
            <person name="Secka A."/>
            <person name="Antonio M."/>
            <person name="Oren A."/>
            <person name="Chaudhuri R.R."/>
            <person name="La Ragione R."/>
            <person name="Hildebrand F."/>
            <person name="Pallen M.J."/>
        </authorList>
    </citation>
    <scope>NUCLEOTIDE SEQUENCE</scope>
    <source>
        <strain evidence="13">1748</strain>
    </source>
</reference>
<keyword evidence="3 9" id="KW-0963">Cytoplasm</keyword>
<dbReference type="InterPro" id="IPR006847">
    <property type="entry name" value="IF2_N"/>
</dbReference>
<dbReference type="InterPro" id="IPR015760">
    <property type="entry name" value="TIF_IF2"/>
</dbReference>
<feature type="binding site" evidence="9">
    <location>
        <begin position="170"/>
        <end position="174"/>
    </location>
    <ligand>
        <name>GTP</name>
        <dbReference type="ChEBI" id="CHEBI:37565"/>
    </ligand>
</feature>
<dbReference type="EMBL" id="JADING010000032">
    <property type="protein sequence ID" value="MBO8414080.1"/>
    <property type="molecule type" value="Genomic_DNA"/>
</dbReference>
<dbReference type="InterPro" id="IPR000178">
    <property type="entry name" value="TF_IF2_bacterial-like"/>
</dbReference>
<evidence type="ECO:0000313" key="14">
    <source>
        <dbReference type="Proteomes" id="UP000823629"/>
    </source>
</evidence>
<dbReference type="PANTHER" id="PTHR43381">
    <property type="entry name" value="TRANSLATION INITIATION FACTOR IF-2-RELATED"/>
    <property type="match status" value="1"/>
</dbReference>
<dbReference type="InterPro" id="IPR044145">
    <property type="entry name" value="IF2_II"/>
</dbReference>
<dbReference type="InterPro" id="IPR036925">
    <property type="entry name" value="TIF_IF2_dom3_sf"/>
</dbReference>
<feature type="binding site" evidence="9">
    <location>
        <begin position="124"/>
        <end position="131"/>
    </location>
    <ligand>
        <name>GTP</name>
        <dbReference type="ChEBI" id="CHEBI:37565"/>
    </ligand>
</feature>
<keyword evidence="6 9" id="KW-0648">Protein biosynthesis</keyword>
<dbReference type="Pfam" id="PF00009">
    <property type="entry name" value="GTP_EFTU"/>
    <property type="match status" value="1"/>
</dbReference>
<comment type="similarity">
    <text evidence="1 9 10">Belongs to the TRAFAC class translation factor GTPase superfamily. Classic translation factor GTPase family. IF-2 subfamily.</text>
</comment>
<dbReference type="InterPro" id="IPR027417">
    <property type="entry name" value="P-loop_NTPase"/>
</dbReference>
<protein>
    <recommendedName>
        <fullName evidence="2 9">Translation initiation factor IF-2</fullName>
    </recommendedName>
</protein>
<dbReference type="FunFam" id="2.40.30.10:FF:000008">
    <property type="entry name" value="Translation initiation factor IF-2"/>
    <property type="match status" value="1"/>
</dbReference>
<dbReference type="AlphaFoldDB" id="A0A9D9D652"/>
<dbReference type="CDD" id="cd03692">
    <property type="entry name" value="mtIF2_IVc"/>
    <property type="match status" value="1"/>
</dbReference>
<evidence type="ECO:0000256" key="8">
    <source>
        <dbReference type="ARBA" id="ARBA00025162"/>
    </source>
</evidence>
<evidence type="ECO:0000256" key="9">
    <source>
        <dbReference type="HAMAP-Rule" id="MF_00100"/>
    </source>
</evidence>
<dbReference type="HAMAP" id="MF_00100_B">
    <property type="entry name" value="IF_2_B"/>
    <property type="match status" value="1"/>
</dbReference>
<dbReference type="FunFam" id="2.40.30.10:FF:000007">
    <property type="entry name" value="Translation initiation factor IF-2"/>
    <property type="match status" value="1"/>
</dbReference>
<accession>A0A9D9D652</accession>
<dbReference type="InterPro" id="IPR009000">
    <property type="entry name" value="Transl_B-barrel_sf"/>
</dbReference>
<dbReference type="Pfam" id="PF22042">
    <property type="entry name" value="EF-G_D2"/>
    <property type="match status" value="1"/>
</dbReference>
<proteinExistence type="inferred from homology"/>
<feature type="domain" description="Tr-type G" evidence="12">
    <location>
        <begin position="115"/>
        <end position="284"/>
    </location>
</feature>
<evidence type="ECO:0000256" key="1">
    <source>
        <dbReference type="ARBA" id="ARBA00007733"/>
    </source>
</evidence>
<dbReference type="PROSITE" id="PS01176">
    <property type="entry name" value="IF2"/>
    <property type="match status" value="1"/>
</dbReference>
<evidence type="ECO:0000256" key="2">
    <source>
        <dbReference type="ARBA" id="ARBA00020675"/>
    </source>
</evidence>
<dbReference type="InterPro" id="IPR053905">
    <property type="entry name" value="EF-G-like_DII"/>
</dbReference>
<dbReference type="GO" id="GO:0005829">
    <property type="term" value="C:cytosol"/>
    <property type="evidence" value="ECO:0007669"/>
    <property type="project" value="TreeGrafter"/>
</dbReference>
<evidence type="ECO:0000256" key="6">
    <source>
        <dbReference type="ARBA" id="ARBA00022917"/>
    </source>
</evidence>
<evidence type="ECO:0000256" key="7">
    <source>
        <dbReference type="ARBA" id="ARBA00023134"/>
    </source>
</evidence>
<comment type="function">
    <text evidence="8 9 10">One of the essential components for the initiation of protein synthesis. Protects formylmethionyl-tRNA from spontaneous hydrolysis and promotes its binding to the 30S ribosomal subunits. Also involved in the hydrolysis of GTP during the formation of the 70S ribosomal complex.</text>
</comment>
<dbReference type="NCBIfam" id="TIGR00487">
    <property type="entry name" value="IF-2"/>
    <property type="match status" value="1"/>
</dbReference>
<dbReference type="SUPFAM" id="SSF50447">
    <property type="entry name" value="Translation proteins"/>
    <property type="match status" value="2"/>
</dbReference>
<feature type="region of interest" description="Disordered" evidence="11">
    <location>
        <begin position="1"/>
        <end position="27"/>
    </location>
</feature>
<evidence type="ECO:0000256" key="4">
    <source>
        <dbReference type="ARBA" id="ARBA00022540"/>
    </source>
</evidence>
<keyword evidence="4 9" id="KW-0396">Initiation factor</keyword>
<evidence type="ECO:0000256" key="3">
    <source>
        <dbReference type="ARBA" id="ARBA00022490"/>
    </source>
</evidence>
<dbReference type="FunFam" id="3.40.50.10050:FF:000001">
    <property type="entry name" value="Translation initiation factor IF-2"/>
    <property type="match status" value="1"/>
</dbReference>
<dbReference type="InterPro" id="IPR005225">
    <property type="entry name" value="Small_GTP-bd"/>
</dbReference>
<dbReference type="InterPro" id="IPR023115">
    <property type="entry name" value="TIF_IF2_dom3"/>
</dbReference>
<dbReference type="Pfam" id="PF11987">
    <property type="entry name" value="IF-2"/>
    <property type="match status" value="1"/>
</dbReference>
<dbReference type="PROSITE" id="PS51722">
    <property type="entry name" value="G_TR_2"/>
    <property type="match status" value="1"/>
</dbReference>
<dbReference type="GO" id="GO:0003743">
    <property type="term" value="F:translation initiation factor activity"/>
    <property type="evidence" value="ECO:0007669"/>
    <property type="project" value="UniProtKB-UniRule"/>
</dbReference>
<gene>
    <name evidence="9 13" type="primary">infB</name>
    <name evidence="13" type="ORF">IAC78_01170</name>
</gene>